<dbReference type="RefSeq" id="WP_015828063.1">
    <property type="nucleotide sequence ID" value="NC_012982.1"/>
</dbReference>
<organism evidence="2 3">
    <name type="scientific">Hirschia baltica (strain ATCC 49814 / DSM 5838 / IFAM 1418)</name>
    <dbReference type="NCBI Taxonomy" id="582402"/>
    <lineage>
        <taxon>Bacteria</taxon>
        <taxon>Pseudomonadati</taxon>
        <taxon>Pseudomonadota</taxon>
        <taxon>Alphaproteobacteria</taxon>
        <taxon>Hyphomonadales</taxon>
        <taxon>Hyphomonadaceae</taxon>
        <taxon>Hirschia</taxon>
    </lineage>
</organism>
<proteinExistence type="predicted"/>
<dbReference type="OrthoDB" id="2719609at2"/>
<evidence type="ECO:0000259" key="1">
    <source>
        <dbReference type="PROSITE" id="PS51819"/>
    </source>
</evidence>
<dbReference type="STRING" id="582402.Hbal_2233"/>
<dbReference type="Pfam" id="PF00903">
    <property type="entry name" value="Glyoxalase"/>
    <property type="match status" value="1"/>
</dbReference>
<dbReference type="InterPro" id="IPR004360">
    <property type="entry name" value="Glyas_Fos-R_dOase_dom"/>
</dbReference>
<accession>C6XMJ9</accession>
<dbReference type="AlphaFoldDB" id="C6XMJ9"/>
<dbReference type="PANTHER" id="PTHR36503:SF1">
    <property type="entry name" value="BLR2520 PROTEIN"/>
    <property type="match status" value="1"/>
</dbReference>
<sequence>MELGLFSLSLTVKDLQISKTFYEKIGFEVYGGHEDQGWLILKNGQTIIGIFEGMFDKNMLTFNPGWDAETNTLQTFTDVRDIQKDLKKNGVELTTQADETTTGPASFIVIDPDGNPILIDQHV</sequence>
<dbReference type="InterPro" id="IPR037523">
    <property type="entry name" value="VOC_core"/>
</dbReference>
<feature type="domain" description="VOC" evidence="1">
    <location>
        <begin position="4"/>
        <end position="122"/>
    </location>
</feature>
<reference evidence="3" key="1">
    <citation type="journal article" date="2011" name="J. Bacteriol.">
        <title>Genome sequences of eight morphologically diverse alphaproteobacteria.</title>
        <authorList>
            <consortium name="US DOE Joint Genome Institute"/>
            <person name="Brown P.J."/>
            <person name="Kysela D.T."/>
            <person name="Buechlein A."/>
            <person name="Hemmerich C."/>
            <person name="Brun Y.V."/>
        </authorList>
    </citation>
    <scope>NUCLEOTIDE SEQUENCE [LARGE SCALE GENOMIC DNA]</scope>
    <source>
        <strain evidence="3">ATCC 49814 / DSM 5838 / IFAM 1418</strain>
    </source>
</reference>
<evidence type="ECO:0000313" key="3">
    <source>
        <dbReference type="Proteomes" id="UP000002745"/>
    </source>
</evidence>
<protein>
    <submittedName>
        <fullName evidence="2">Glyoxalase/bleomycin resistance protein/dioxygenase</fullName>
    </submittedName>
</protein>
<dbReference type="EMBL" id="CP001678">
    <property type="protein sequence ID" value="ACT59913.1"/>
    <property type="molecule type" value="Genomic_DNA"/>
</dbReference>
<dbReference type="KEGG" id="hba:Hbal_2233"/>
<name>C6XMJ9_HIRBI</name>
<dbReference type="Gene3D" id="3.10.180.10">
    <property type="entry name" value="2,3-Dihydroxybiphenyl 1,2-Dioxygenase, domain 1"/>
    <property type="match status" value="1"/>
</dbReference>
<dbReference type="SUPFAM" id="SSF54593">
    <property type="entry name" value="Glyoxalase/Bleomycin resistance protein/Dihydroxybiphenyl dioxygenase"/>
    <property type="match status" value="1"/>
</dbReference>
<gene>
    <name evidence="2" type="ordered locus">Hbal_2233</name>
</gene>
<dbReference type="HOGENOM" id="CLU_130403_0_0_5"/>
<dbReference type="PANTHER" id="PTHR36503">
    <property type="entry name" value="BLR2520 PROTEIN"/>
    <property type="match status" value="1"/>
</dbReference>
<dbReference type="InterPro" id="IPR029068">
    <property type="entry name" value="Glyas_Bleomycin-R_OHBP_Dase"/>
</dbReference>
<dbReference type="eggNOG" id="COG0346">
    <property type="taxonomic scope" value="Bacteria"/>
</dbReference>
<keyword evidence="2" id="KW-0223">Dioxygenase</keyword>
<dbReference type="GO" id="GO:0051213">
    <property type="term" value="F:dioxygenase activity"/>
    <property type="evidence" value="ECO:0007669"/>
    <property type="project" value="UniProtKB-KW"/>
</dbReference>
<dbReference type="Proteomes" id="UP000002745">
    <property type="component" value="Chromosome"/>
</dbReference>
<dbReference type="PROSITE" id="PS51819">
    <property type="entry name" value="VOC"/>
    <property type="match status" value="1"/>
</dbReference>
<keyword evidence="3" id="KW-1185">Reference proteome</keyword>
<evidence type="ECO:0000313" key="2">
    <source>
        <dbReference type="EMBL" id="ACT59913.1"/>
    </source>
</evidence>
<keyword evidence="2" id="KW-0560">Oxidoreductase</keyword>